<dbReference type="PANTHER" id="PTHR35145:SF1">
    <property type="entry name" value="CYTOPLASMIC PROTEIN"/>
    <property type="match status" value="1"/>
</dbReference>
<keyword evidence="2" id="KW-0238">DNA-binding</keyword>
<dbReference type="InterPro" id="IPR038056">
    <property type="entry name" value="YjbR-like_sf"/>
</dbReference>
<dbReference type="AlphaFoldDB" id="A0A1C5ASG1"/>
<reference evidence="1 4" key="3">
    <citation type="submission" date="2020-07" db="EMBL/GenBank/DDBJ databases">
        <title>A bifunctional nitrone conjugated secondary metabolite targeting the ribosome.</title>
        <authorList>
            <person name="Limbrick E.M."/>
            <person name="Graf M."/>
            <person name="Derewacz D.K."/>
            <person name="Nguyen F."/>
            <person name="Spraggins J.M."/>
            <person name="Wieland M."/>
            <person name="Ynigez-Gutierrez A.E."/>
            <person name="Reisman B.J."/>
            <person name="Zinshteyn B."/>
            <person name="McCulloch K."/>
            <person name="Iverson T.M."/>
            <person name="Green R."/>
            <person name="Wilson D.N."/>
            <person name="Bachmann B.O."/>
        </authorList>
    </citation>
    <scope>NUCLEOTIDE SEQUENCE [LARGE SCALE GENOMIC DNA]</scope>
    <source>
        <strain evidence="4">aurantiaca</strain>
        <strain evidence="1">Aurantiaca</strain>
    </source>
</reference>
<dbReference type="KEGG" id="mcab:HXZ27_20290"/>
<dbReference type="EMBL" id="FMCT01000018">
    <property type="protein sequence ID" value="SCF48159.1"/>
    <property type="molecule type" value="Genomic_DNA"/>
</dbReference>
<dbReference type="Proteomes" id="UP000509335">
    <property type="component" value="Chromosome"/>
</dbReference>
<dbReference type="InterPro" id="IPR058532">
    <property type="entry name" value="YjbR/MT2646/Rv2570-like"/>
</dbReference>
<dbReference type="GeneID" id="301313011"/>
<dbReference type="SUPFAM" id="SSF142906">
    <property type="entry name" value="YjbR-like"/>
    <property type="match status" value="1"/>
</dbReference>
<dbReference type="GO" id="GO:0003677">
    <property type="term" value="F:DNA binding"/>
    <property type="evidence" value="ECO:0007669"/>
    <property type="project" value="UniProtKB-KW"/>
</dbReference>
<protein>
    <submittedName>
        <fullName evidence="1">MmcQ/YjbR family DNA-binding protein</fullName>
    </submittedName>
    <submittedName>
        <fullName evidence="2">Predicted DNA-binding protein, MmcQ/YjbR family</fullName>
    </submittedName>
</protein>
<organism evidence="2 3">
    <name type="scientific">Micromonospora carbonacea</name>
    <dbReference type="NCBI Taxonomy" id="47853"/>
    <lineage>
        <taxon>Bacteria</taxon>
        <taxon>Bacillati</taxon>
        <taxon>Actinomycetota</taxon>
        <taxon>Actinomycetes</taxon>
        <taxon>Micromonosporales</taxon>
        <taxon>Micromonosporaceae</taxon>
        <taxon>Micromonospora</taxon>
    </lineage>
</organism>
<sequence length="119" mass="13134">MDRAELMAYCLGKPGAWLDQPWDAEVVVKVGNKIFAFLGPESDDRVGLKCAPTRELADEWLHRFPGDAVASSHVGRFGWNSLRLAGAIDDDELREAVDTSYEAVVAKLPRRERPTPPAA</sequence>
<dbReference type="RefSeq" id="WP_074478595.1">
    <property type="nucleotide sequence ID" value="NZ_FMCT01000018.1"/>
</dbReference>
<reference evidence="2" key="1">
    <citation type="submission" date="2016-06" db="EMBL/GenBank/DDBJ databases">
        <authorList>
            <person name="Kjaerup R.B."/>
            <person name="Dalgaard T.S."/>
            <person name="Juul-Madsen H.R."/>
        </authorList>
    </citation>
    <scope>NUCLEOTIDE SEQUENCE [LARGE SCALE GENOMIC DNA]</scope>
    <source>
        <strain evidence="2">DSM 43168</strain>
    </source>
</reference>
<evidence type="ECO:0000313" key="3">
    <source>
        <dbReference type="Proteomes" id="UP000183585"/>
    </source>
</evidence>
<dbReference type="Pfam" id="PF04237">
    <property type="entry name" value="YjbR"/>
    <property type="match status" value="1"/>
</dbReference>
<dbReference type="PANTHER" id="PTHR35145">
    <property type="entry name" value="CYTOPLASMIC PROTEIN-RELATED"/>
    <property type="match status" value="1"/>
</dbReference>
<keyword evidence="3" id="KW-1185">Reference proteome</keyword>
<evidence type="ECO:0000313" key="2">
    <source>
        <dbReference type="EMBL" id="SCF48159.1"/>
    </source>
</evidence>
<accession>A0A1C5ASG1</accession>
<name>A0A1C5ASG1_9ACTN</name>
<proteinExistence type="predicted"/>
<reference evidence="3" key="2">
    <citation type="submission" date="2016-06" db="EMBL/GenBank/DDBJ databases">
        <authorList>
            <person name="Varghese N."/>
            <person name="Submissions Spin"/>
        </authorList>
    </citation>
    <scope>NUCLEOTIDE SEQUENCE [LARGE SCALE GENOMIC DNA]</scope>
    <source>
        <strain evidence="3">DSM 43168</strain>
    </source>
</reference>
<evidence type="ECO:0000313" key="4">
    <source>
        <dbReference type="Proteomes" id="UP000509335"/>
    </source>
</evidence>
<gene>
    <name evidence="2" type="ORF">GA0070563_11829</name>
    <name evidence="1" type="ORF">HXZ27_20290</name>
</gene>
<dbReference type="EMBL" id="CP058322">
    <property type="protein sequence ID" value="QLD26258.1"/>
    <property type="molecule type" value="Genomic_DNA"/>
</dbReference>
<dbReference type="STRING" id="47853.TK50_26370"/>
<dbReference type="Proteomes" id="UP000183585">
    <property type="component" value="Unassembled WGS sequence"/>
</dbReference>
<dbReference type="Gene3D" id="3.90.1150.30">
    <property type="match status" value="1"/>
</dbReference>
<dbReference type="InterPro" id="IPR007351">
    <property type="entry name" value="YjbR"/>
</dbReference>
<evidence type="ECO:0000313" key="1">
    <source>
        <dbReference type="EMBL" id="QLD26258.1"/>
    </source>
</evidence>